<gene>
    <name evidence="2" type="ORF">Kpho01_47180</name>
</gene>
<dbReference type="EMBL" id="BSRX01000030">
    <property type="protein sequence ID" value="GLW56707.1"/>
    <property type="molecule type" value="Genomic_DNA"/>
</dbReference>
<dbReference type="CDD" id="cd00090">
    <property type="entry name" value="HTH_ARSR"/>
    <property type="match status" value="1"/>
</dbReference>
<accession>A0A9W6PKZ4</accession>
<reference evidence="2" key="1">
    <citation type="submission" date="2023-02" db="EMBL/GenBank/DDBJ databases">
        <title>Kitasatospora phosalacinea NBRC 14362.</title>
        <authorList>
            <person name="Ichikawa N."/>
            <person name="Sato H."/>
            <person name="Tonouchi N."/>
        </authorList>
    </citation>
    <scope>NUCLEOTIDE SEQUENCE</scope>
    <source>
        <strain evidence="2">NBRC 14362</strain>
    </source>
</reference>
<evidence type="ECO:0000313" key="2">
    <source>
        <dbReference type="EMBL" id="GLW56707.1"/>
    </source>
</evidence>
<evidence type="ECO:0000256" key="1">
    <source>
        <dbReference type="SAM" id="MobiDB-lite"/>
    </source>
</evidence>
<dbReference type="RefSeq" id="WP_051776649.1">
    <property type="nucleotide sequence ID" value="NZ_BSRX01000030.1"/>
</dbReference>
<sequence length="213" mass="22610">MSEELPAIRLTDPRALRAYAHPTRMALVGLLRLHGPLTATRAAELLGTESVASCSFHLRQLAKYGLVEEAGGGRGREKPWRATAVFTSWDASPADPEQAAATEALQRAVLDGYFARATGWLLHRGADTPEWREAAGFGDSAVLVTAAELAELNARIEELARPYVERLGSSGPRPEGARPVQLIQLAVPTDTPGTSPADTPGTSPADTPEAKAP</sequence>
<dbReference type="InterPro" id="IPR036388">
    <property type="entry name" value="WH-like_DNA-bd_sf"/>
</dbReference>
<feature type="compositionally biased region" description="Polar residues" evidence="1">
    <location>
        <begin position="191"/>
        <end position="205"/>
    </location>
</feature>
<comment type="caution">
    <text evidence="2">The sequence shown here is derived from an EMBL/GenBank/DDBJ whole genome shotgun (WGS) entry which is preliminary data.</text>
</comment>
<organism evidence="2 3">
    <name type="scientific">Kitasatospora phosalacinea</name>
    <dbReference type="NCBI Taxonomy" id="2065"/>
    <lineage>
        <taxon>Bacteria</taxon>
        <taxon>Bacillati</taxon>
        <taxon>Actinomycetota</taxon>
        <taxon>Actinomycetes</taxon>
        <taxon>Kitasatosporales</taxon>
        <taxon>Streptomycetaceae</taxon>
        <taxon>Kitasatospora</taxon>
    </lineage>
</organism>
<dbReference type="Pfam" id="PF12840">
    <property type="entry name" value="HTH_20"/>
    <property type="match status" value="1"/>
</dbReference>
<dbReference type="InterPro" id="IPR036390">
    <property type="entry name" value="WH_DNA-bd_sf"/>
</dbReference>
<feature type="region of interest" description="Disordered" evidence="1">
    <location>
        <begin position="167"/>
        <end position="213"/>
    </location>
</feature>
<dbReference type="Gene3D" id="1.10.10.10">
    <property type="entry name" value="Winged helix-like DNA-binding domain superfamily/Winged helix DNA-binding domain"/>
    <property type="match status" value="1"/>
</dbReference>
<dbReference type="SUPFAM" id="SSF46785">
    <property type="entry name" value="Winged helix' DNA-binding domain"/>
    <property type="match status" value="1"/>
</dbReference>
<protein>
    <submittedName>
        <fullName evidence="2">Transcriptional regulator</fullName>
    </submittedName>
</protein>
<proteinExistence type="predicted"/>
<name>A0A9W6PKZ4_9ACTN</name>
<evidence type="ECO:0000313" key="3">
    <source>
        <dbReference type="Proteomes" id="UP001165143"/>
    </source>
</evidence>
<dbReference type="InterPro" id="IPR011991">
    <property type="entry name" value="ArsR-like_HTH"/>
</dbReference>
<dbReference type="AlphaFoldDB" id="A0A9W6PKZ4"/>
<dbReference type="Proteomes" id="UP001165143">
    <property type="component" value="Unassembled WGS sequence"/>
</dbReference>